<feature type="region of interest" description="Disordered" evidence="1">
    <location>
        <begin position="58"/>
        <end position="93"/>
    </location>
</feature>
<proteinExistence type="predicted"/>
<dbReference type="AlphaFoldDB" id="A0A7J9EXL2"/>
<protein>
    <submittedName>
        <fullName evidence="2">Uncharacterized protein</fullName>
    </submittedName>
</protein>
<evidence type="ECO:0000313" key="2">
    <source>
        <dbReference type="EMBL" id="MBA0777759.1"/>
    </source>
</evidence>
<name>A0A7J9EXL2_9ROSI</name>
<reference evidence="2 3" key="1">
    <citation type="journal article" date="2019" name="Genome Biol. Evol.">
        <title>Insights into the evolution of the New World diploid cottons (Gossypium, subgenus Houzingenia) based on genome sequencing.</title>
        <authorList>
            <person name="Grover C.E."/>
            <person name="Arick M.A. 2nd"/>
            <person name="Thrash A."/>
            <person name="Conover J.L."/>
            <person name="Sanders W.S."/>
            <person name="Peterson D.G."/>
            <person name="Frelichowski J.E."/>
            <person name="Scheffler J.A."/>
            <person name="Scheffler B.E."/>
            <person name="Wendel J.F."/>
        </authorList>
    </citation>
    <scope>NUCLEOTIDE SEQUENCE [LARGE SCALE GENOMIC DNA]</scope>
    <source>
        <strain evidence="2">8</strain>
        <tissue evidence="2">Leaf</tissue>
    </source>
</reference>
<sequence length="106" mass="12145">MYVCKSHHHGHTEAMIVRWTCHHVSMLKLYAGLRCMKFWKSIEERKTEARIFFSRKDQKIGSSGGRRSGSRYGDQRLGVDTPFSGDGPHRRPPLLHLQAHALLSSS</sequence>
<accession>A0A7J9EXL2</accession>
<evidence type="ECO:0000256" key="1">
    <source>
        <dbReference type="SAM" id="MobiDB-lite"/>
    </source>
</evidence>
<dbReference type="EMBL" id="JABEZW010000010">
    <property type="protein sequence ID" value="MBA0777759.1"/>
    <property type="molecule type" value="Genomic_DNA"/>
</dbReference>
<evidence type="ECO:0000313" key="3">
    <source>
        <dbReference type="Proteomes" id="UP000593568"/>
    </source>
</evidence>
<keyword evidence="3" id="KW-1185">Reference proteome</keyword>
<dbReference type="Proteomes" id="UP000593568">
    <property type="component" value="Unassembled WGS sequence"/>
</dbReference>
<gene>
    <name evidence="2" type="ORF">Gotri_005736</name>
</gene>
<comment type="caution">
    <text evidence="2">The sequence shown here is derived from an EMBL/GenBank/DDBJ whole genome shotgun (WGS) entry which is preliminary data.</text>
</comment>
<organism evidence="2 3">
    <name type="scientific">Gossypium trilobum</name>
    <dbReference type="NCBI Taxonomy" id="34281"/>
    <lineage>
        <taxon>Eukaryota</taxon>
        <taxon>Viridiplantae</taxon>
        <taxon>Streptophyta</taxon>
        <taxon>Embryophyta</taxon>
        <taxon>Tracheophyta</taxon>
        <taxon>Spermatophyta</taxon>
        <taxon>Magnoliopsida</taxon>
        <taxon>eudicotyledons</taxon>
        <taxon>Gunneridae</taxon>
        <taxon>Pentapetalae</taxon>
        <taxon>rosids</taxon>
        <taxon>malvids</taxon>
        <taxon>Malvales</taxon>
        <taxon>Malvaceae</taxon>
        <taxon>Malvoideae</taxon>
        <taxon>Gossypium</taxon>
    </lineage>
</organism>